<feature type="domain" description="Beta-galactosidase trimerisation" evidence="9">
    <location>
        <begin position="393"/>
        <end position="585"/>
    </location>
</feature>
<dbReference type="GO" id="GO:0004565">
    <property type="term" value="F:beta-galactosidase activity"/>
    <property type="evidence" value="ECO:0007669"/>
    <property type="project" value="UniProtKB-EC"/>
</dbReference>
<reference evidence="11" key="1">
    <citation type="submission" date="2015-05" db="EMBL/GenBank/DDBJ databases">
        <authorList>
            <consortium name="Pathogen Informatics"/>
        </authorList>
    </citation>
    <scope>NUCLEOTIDE SEQUENCE [LARGE SCALE GENOMIC DNA]</scope>
    <source>
        <strain evidence="11">T1-815</strain>
    </source>
</reference>
<evidence type="ECO:0000259" key="8">
    <source>
        <dbReference type="Pfam" id="PF02449"/>
    </source>
</evidence>
<keyword evidence="4" id="KW-0479">Metal-binding</keyword>
<evidence type="ECO:0000256" key="4">
    <source>
        <dbReference type="ARBA" id="ARBA00022723"/>
    </source>
</evidence>
<dbReference type="Pfam" id="PF02449">
    <property type="entry name" value="Glyco_hydro_42"/>
    <property type="match status" value="1"/>
</dbReference>
<evidence type="ECO:0000259" key="9">
    <source>
        <dbReference type="Pfam" id="PF08532"/>
    </source>
</evidence>
<dbReference type="PANTHER" id="PTHR36447">
    <property type="entry name" value="BETA-GALACTOSIDASE GANA"/>
    <property type="match status" value="1"/>
</dbReference>
<evidence type="ECO:0000256" key="6">
    <source>
        <dbReference type="ARBA" id="ARBA00022833"/>
    </source>
</evidence>
<dbReference type="EC" id="3.2.1.23" evidence="3"/>
<evidence type="ECO:0000256" key="2">
    <source>
        <dbReference type="ARBA" id="ARBA00005940"/>
    </source>
</evidence>
<dbReference type="CDD" id="cd03143">
    <property type="entry name" value="A4_beta-galactosidase_middle_domain"/>
    <property type="match status" value="1"/>
</dbReference>
<comment type="similarity">
    <text evidence="2">Belongs to the glycosyl hydrolase 42 family.</text>
</comment>
<dbReference type="SUPFAM" id="SSF52317">
    <property type="entry name" value="Class I glutamine amidotransferase-like"/>
    <property type="match status" value="1"/>
</dbReference>
<evidence type="ECO:0000313" key="10">
    <source>
        <dbReference type="EMBL" id="CRL34985.1"/>
    </source>
</evidence>
<evidence type="ECO:0000256" key="7">
    <source>
        <dbReference type="ARBA" id="ARBA00023295"/>
    </source>
</evidence>
<dbReference type="PANTHER" id="PTHR36447:SF2">
    <property type="entry name" value="BETA-GALACTOSIDASE YESZ"/>
    <property type="match status" value="1"/>
</dbReference>
<dbReference type="Gene3D" id="3.20.20.80">
    <property type="entry name" value="Glycosidases"/>
    <property type="match status" value="1"/>
</dbReference>
<accession>A0A0M6WFD5</accession>
<dbReference type="InterPro" id="IPR013529">
    <property type="entry name" value="Glyco_hydro_42_N"/>
</dbReference>
<name>A0A0M6WFD5_9FIRM</name>
<dbReference type="Gene3D" id="3.40.50.880">
    <property type="match status" value="1"/>
</dbReference>
<feature type="domain" description="Glycoside hydrolase family 42 N-terminal" evidence="8">
    <location>
        <begin position="12"/>
        <end position="378"/>
    </location>
</feature>
<evidence type="ECO:0000256" key="1">
    <source>
        <dbReference type="ARBA" id="ARBA00001412"/>
    </source>
</evidence>
<dbReference type="InterPro" id="IPR029062">
    <property type="entry name" value="Class_I_gatase-like"/>
</dbReference>
<sequence>MNFNEILYGVAYYDEYMPYDRIETDFKMIRDAGMNVIRIAESTWSTWEPKEGVFDFTHLHRMLDCAAKYELKVIVGTPTYAIPSWLAKKYPDILTVTHNGKELYGHRQNMDITNPDYLHHAQIIIEKLMEQVKDYDCVIGFQLDNETKPYDTCSKYAQAKFVEYLKNEFPDIDGFNREFGLDYWSNRVDDWDAFPDIRGTINMSLDAEYKKFQRKLVTDFFAWQADIVKKYKRDDQFITHNFDFEWHDYSYGMQPEVNQYEAAKCMDIAGCDIYHPSQSSLSGREITACGNIARGIKGDNYLVLETEAAGNHPWLPYPGQLRLQAISHIANGADMVEYWHWHSIHNAIESYWKGVLSHDLRPNRLYKECSVIGNELKKYGHRLVNLKKTNKFAVIADNASLTGLNEFKLNNESDSNYNTVFRWLCDALYLMNIEYDVIPADPALFASYENILVPALYSATDEVLNALNEFVANGGNMVVTFKSAFSDEHLKIRHDVQPYIINKALGIQYDEFTLPDEVTVTCGGKSSKARDWMEMVDCTTATPVAMYEHKHWGVHAAITENTYGKGRAMYLATLFGEDTLIEALKLFFGEQKNEFDASYPVVIKRGTNMHGEEIIYLLNYSDDEQTVTCHADGLKKLCDDSTVSAGDCITLAPWDFSILYAD</sequence>
<keyword evidence="11" id="KW-1185">Reference proteome</keyword>
<dbReference type="SUPFAM" id="SSF51445">
    <property type="entry name" value="(Trans)glycosidases"/>
    <property type="match status" value="1"/>
</dbReference>
<dbReference type="InterPro" id="IPR017853">
    <property type="entry name" value="GH"/>
</dbReference>
<proteinExistence type="inferred from homology"/>
<protein>
    <recommendedName>
        <fullName evidence="3">beta-galactosidase</fullName>
        <ecNumber evidence="3">3.2.1.23</ecNumber>
    </recommendedName>
</protein>
<dbReference type="GO" id="GO:0009341">
    <property type="term" value="C:beta-galactosidase complex"/>
    <property type="evidence" value="ECO:0007669"/>
    <property type="project" value="InterPro"/>
</dbReference>
<evidence type="ECO:0000313" key="11">
    <source>
        <dbReference type="Proteomes" id="UP000049472"/>
    </source>
</evidence>
<keyword evidence="6" id="KW-0862">Zinc</keyword>
<organism evidence="10 11">
    <name type="scientific">Agathobacter rectalis</name>
    <dbReference type="NCBI Taxonomy" id="39491"/>
    <lineage>
        <taxon>Bacteria</taxon>
        <taxon>Bacillati</taxon>
        <taxon>Bacillota</taxon>
        <taxon>Clostridia</taxon>
        <taxon>Lachnospirales</taxon>
        <taxon>Lachnospiraceae</taxon>
        <taxon>Agathobacter</taxon>
    </lineage>
</organism>
<keyword evidence="5" id="KW-0378">Hydrolase</keyword>
<gene>
    <name evidence="10" type="ORF">T1815_09711</name>
</gene>
<evidence type="ECO:0000256" key="5">
    <source>
        <dbReference type="ARBA" id="ARBA00022801"/>
    </source>
</evidence>
<dbReference type="Proteomes" id="UP000049472">
    <property type="component" value="Unassembled WGS sequence"/>
</dbReference>
<dbReference type="Pfam" id="PF08532">
    <property type="entry name" value="Glyco_hydro_42M"/>
    <property type="match status" value="1"/>
</dbReference>
<evidence type="ECO:0000256" key="3">
    <source>
        <dbReference type="ARBA" id="ARBA00012756"/>
    </source>
</evidence>
<comment type="catalytic activity">
    <reaction evidence="1">
        <text>Hydrolysis of terminal non-reducing beta-D-galactose residues in beta-D-galactosides.</text>
        <dbReference type="EC" id="3.2.1.23"/>
    </reaction>
</comment>
<dbReference type="GO" id="GO:0005975">
    <property type="term" value="P:carbohydrate metabolic process"/>
    <property type="evidence" value="ECO:0007669"/>
    <property type="project" value="InterPro"/>
</dbReference>
<dbReference type="InterPro" id="IPR003476">
    <property type="entry name" value="Glyco_hydro_42"/>
</dbReference>
<dbReference type="EMBL" id="CVRQ01000014">
    <property type="protein sequence ID" value="CRL34985.1"/>
    <property type="molecule type" value="Genomic_DNA"/>
</dbReference>
<keyword evidence="7" id="KW-0326">Glycosidase</keyword>
<dbReference type="RefSeq" id="WP_055061355.1">
    <property type="nucleotide sequence ID" value="NZ_CVRQ01000014.1"/>
</dbReference>
<dbReference type="AlphaFoldDB" id="A0A0M6WFD5"/>
<dbReference type="InterPro" id="IPR013738">
    <property type="entry name" value="Beta_galactosidase_Trimer"/>
</dbReference>
<dbReference type="GO" id="GO:0046872">
    <property type="term" value="F:metal ion binding"/>
    <property type="evidence" value="ECO:0007669"/>
    <property type="project" value="UniProtKB-KW"/>
</dbReference>